<protein>
    <submittedName>
        <fullName evidence="8">LexA family transcriptional regulator</fullName>
    </submittedName>
</protein>
<evidence type="ECO:0000256" key="3">
    <source>
        <dbReference type="ARBA" id="ARBA00023015"/>
    </source>
</evidence>
<dbReference type="GO" id="GO:0006508">
    <property type="term" value="P:proteolysis"/>
    <property type="evidence" value="ECO:0007669"/>
    <property type="project" value="UniProtKB-KW"/>
</dbReference>
<keyword evidence="8" id="KW-0614">Plasmid</keyword>
<dbReference type="InterPro" id="IPR036286">
    <property type="entry name" value="LexA/Signal_pep-like_sf"/>
</dbReference>
<evidence type="ECO:0000313" key="9">
    <source>
        <dbReference type="Proteomes" id="UP000502831"/>
    </source>
</evidence>
<evidence type="ECO:0000256" key="4">
    <source>
        <dbReference type="ARBA" id="ARBA00023125"/>
    </source>
</evidence>
<proteinExistence type="predicted"/>
<dbReference type="RefSeq" id="WP_191342105.1">
    <property type="nucleotide sequence ID" value="NZ_CP059996.1"/>
</dbReference>
<dbReference type="GO" id="GO:0045892">
    <property type="term" value="P:negative regulation of DNA-templated transcription"/>
    <property type="evidence" value="ECO:0007669"/>
    <property type="project" value="InterPro"/>
</dbReference>
<dbReference type="PROSITE" id="PS00501">
    <property type="entry name" value="SPASE_I_1"/>
    <property type="match status" value="1"/>
</dbReference>
<gene>
    <name evidence="8" type="ORF">FA584_14255</name>
</gene>
<keyword evidence="2" id="KW-0378">Hydrolase</keyword>
<keyword evidence="4" id="KW-0238">DNA-binding</keyword>
<reference evidence="8 9" key="1">
    <citation type="submission" date="2020-08" db="EMBL/GenBank/DDBJ databases">
        <title>Genome of Dechlorinating Sulfurospirillum strain ACSDCE.</title>
        <authorList>
            <person name="Yang Y."/>
            <person name="Huo L."/>
            <person name="Yan J."/>
        </authorList>
    </citation>
    <scope>NUCLEOTIDE SEQUENCE [LARGE SCALE GENOMIC DNA]</scope>
    <source>
        <strain evidence="8 9">ACSDCE</strain>
        <plasmid evidence="8 9">pSDCE1</plasmid>
    </source>
</reference>
<geneLocation type="plasmid" evidence="8 9">
    <name>pSDCE1</name>
</geneLocation>
<dbReference type="Gene3D" id="2.10.109.10">
    <property type="entry name" value="Umud Fragment, subunit A"/>
    <property type="match status" value="1"/>
</dbReference>
<accession>A0AA92G6L6</accession>
<dbReference type="GO" id="GO:0004252">
    <property type="term" value="F:serine-type endopeptidase activity"/>
    <property type="evidence" value="ECO:0007669"/>
    <property type="project" value="InterPro"/>
</dbReference>
<feature type="domain" description="Bacteriophage CI repressor N-terminal" evidence="7">
    <location>
        <begin position="26"/>
        <end position="70"/>
    </location>
</feature>
<evidence type="ECO:0000259" key="7">
    <source>
        <dbReference type="Pfam" id="PF07022"/>
    </source>
</evidence>
<dbReference type="Proteomes" id="UP000502831">
    <property type="component" value="Plasmid pSDCE1"/>
</dbReference>
<dbReference type="Pfam" id="PF07022">
    <property type="entry name" value="Phage_CI_repr"/>
    <property type="match status" value="1"/>
</dbReference>
<evidence type="ECO:0000256" key="1">
    <source>
        <dbReference type="ARBA" id="ARBA00022670"/>
    </source>
</evidence>
<dbReference type="Pfam" id="PF00717">
    <property type="entry name" value="Peptidase_S24"/>
    <property type="match status" value="1"/>
</dbReference>
<keyword evidence="3" id="KW-0805">Transcription regulation</keyword>
<keyword evidence="1" id="KW-0645">Protease</keyword>
<dbReference type="Gene3D" id="1.10.260.40">
    <property type="entry name" value="lambda repressor-like DNA-binding domains"/>
    <property type="match status" value="1"/>
</dbReference>
<feature type="domain" description="Peptidase S24/S26A/S26B/S26C" evidence="6">
    <location>
        <begin position="95"/>
        <end position="213"/>
    </location>
</feature>
<dbReference type="SUPFAM" id="SSF51306">
    <property type="entry name" value="LexA/Signal peptidase"/>
    <property type="match status" value="1"/>
</dbReference>
<dbReference type="CDD" id="cd06529">
    <property type="entry name" value="S24_LexA-like"/>
    <property type="match status" value="1"/>
</dbReference>
<dbReference type="GO" id="GO:0003677">
    <property type="term" value="F:DNA binding"/>
    <property type="evidence" value="ECO:0007669"/>
    <property type="project" value="UniProtKB-KW"/>
</dbReference>
<dbReference type="AlphaFoldDB" id="A0AA92G6L6"/>
<dbReference type="PANTHER" id="PTHR40661">
    <property type="match status" value="1"/>
</dbReference>
<evidence type="ECO:0000313" key="8">
    <source>
        <dbReference type="EMBL" id="QNA70463.1"/>
    </source>
</evidence>
<dbReference type="PANTHER" id="PTHR40661:SF1">
    <property type="entry name" value="HTH CRO_C1-TYPE DOMAIN-CONTAINING PROTEIN"/>
    <property type="match status" value="1"/>
</dbReference>
<evidence type="ECO:0000256" key="2">
    <source>
        <dbReference type="ARBA" id="ARBA00022801"/>
    </source>
</evidence>
<dbReference type="EMBL" id="CP059996">
    <property type="protein sequence ID" value="QNA70463.1"/>
    <property type="molecule type" value="Genomic_DNA"/>
</dbReference>
<dbReference type="InterPro" id="IPR010982">
    <property type="entry name" value="Lambda_DNA-bd_dom_sf"/>
</dbReference>
<evidence type="ECO:0000259" key="6">
    <source>
        <dbReference type="Pfam" id="PF00717"/>
    </source>
</evidence>
<dbReference type="InterPro" id="IPR015927">
    <property type="entry name" value="Peptidase_S24_S26A/B/C"/>
</dbReference>
<dbReference type="GO" id="GO:0016020">
    <property type="term" value="C:membrane"/>
    <property type="evidence" value="ECO:0007669"/>
    <property type="project" value="InterPro"/>
</dbReference>
<organism evidence="8 9">
    <name type="scientific">Sulfurospirillum diekertiae</name>
    <dbReference type="NCBI Taxonomy" id="1854492"/>
    <lineage>
        <taxon>Bacteria</taxon>
        <taxon>Pseudomonadati</taxon>
        <taxon>Campylobacterota</taxon>
        <taxon>Epsilonproteobacteria</taxon>
        <taxon>Campylobacterales</taxon>
        <taxon>Sulfurospirillaceae</taxon>
        <taxon>Sulfurospirillum</taxon>
    </lineage>
</organism>
<dbReference type="InterPro" id="IPR019756">
    <property type="entry name" value="Pept_S26A_signal_pept_1_Ser-AS"/>
</dbReference>
<dbReference type="InterPro" id="IPR010744">
    <property type="entry name" value="Phage_CI_N"/>
</dbReference>
<dbReference type="InterPro" id="IPR039418">
    <property type="entry name" value="LexA-like"/>
</dbReference>
<keyword evidence="5" id="KW-0804">Transcription</keyword>
<name>A0AA92G6L6_9BACT</name>
<sequence length="222" mass="25332">MELGHVIDNLKDVLSLELGNKRVFDKDVAYALGLSRESFSHLKRRNSVPYEAIVFFCAKRAISINWILFDQLPKSLEEKTERFARIKYFKELHTSAGGGAWNDEEGFEYMYIHYEGLNSFSHAQEASLHAINVIGDSMEPTLKDKEIILCDTTCKEFEDGDIFMIHTLEGLFVKRLFQDAKGTISLRSDNPNYTPTCINKLGLDDITLIGKVIAKVEKELCR</sequence>
<evidence type="ECO:0000256" key="5">
    <source>
        <dbReference type="ARBA" id="ARBA00023163"/>
    </source>
</evidence>